<feature type="chain" id="PRO_5007292886" description="Cyanovirin-N domain-containing protein" evidence="1">
    <location>
        <begin position="21"/>
        <end position="145"/>
    </location>
</feature>
<organism evidence="3 4">
    <name type="scientific">Microdochium bolleyi</name>
    <dbReference type="NCBI Taxonomy" id="196109"/>
    <lineage>
        <taxon>Eukaryota</taxon>
        <taxon>Fungi</taxon>
        <taxon>Dikarya</taxon>
        <taxon>Ascomycota</taxon>
        <taxon>Pezizomycotina</taxon>
        <taxon>Sordariomycetes</taxon>
        <taxon>Xylariomycetidae</taxon>
        <taxon>Xylariales</taxon>
        <taxon>Microdochiaceae</taxon>
        <taxon>Microdochium</taxon>
    </lineage>
</organism>
<dbReference type="SUPFAM" id="SSF51322">
    <property type="entry name" value="Cyanovirin-N"/>
    <property type="match status" value="1"/>
</dbReference>
<dbReference type="InterPro" id="IPR011058">
    <property type="entry name" value="Cyanovirin-N"/>
</dbReference>
<accession>A0A136INQ9</accession>
<dbReference type="AlphaFoldDB" id="A0A136INQ9"/>
<reference evidence="4" key="1">
    <citation type="submission" date="2016-02" db="EMBL/GenBank/DDBJ databases">
        <title>Draft genome sequence of Microdochium bolleyi, a fungal endophyte of beachgrass.</title>
        <authorList>
            <consortium name="DOE Joint Genome Institute"/>
            <person name="David A.S."/>
            <person name="May G."/>
            <person name="Haridas S."/>
            <person name="Lim J."/>
            <person name="Wang M."/>
            <person name="Labutti K."/>
            <person name="Lipzen A."/>
            <person name="Barry K."/>
            <person name="Grigoriev I.V."/>
        </authorList>
    </citation>
    <scope>NUCLEOTIDE SEQUENCE [LARGE SCALE GENOMIC DNA]</scope>
    <source>
        <strain evidence="4">J235TASD1</strain>
    </source>
</reference>
<dbReference type="Gene3D" id="2.30.60.10">
    <property type="entry name" value="Cyanovirin-N"/>
    <property type="match status" value="1"/>
</dbReference>
<dbReference type="InterPro" id="IPR036673">
    <property type="entry name" value="Cyanovirin-N_sf"/>
</dbReference>
<protein>
    <recommendedName>
        <fullName evidence="2">Cyanovirin-N domain-containing protein</fullName>
    </recommendedName>
</protein>
<gene>
    <name evidence="3" type="ORF">Micbo1qcDRAFT_179811</name>
</gene>
<keyword evidence="1" id="KW-0732">Signal</keyword>
<dbReference type="Pfam" id="PF08881">
    <property type="entry name" value="CVNH"/>
    <property type="match status" value="1"/>
</dbReference>
<dbReference type="InParanoid" id="A0A136INQ9"/>
<evidence type="ECO:0000259" key="2">
    <source>
        <dbReference type="Pfam" id="PF08881"/>
    </source>
</evidence>
<dbReference type="EMBL" id="KQ964267">
    <property type="protein sequence ID" value="KXJ86553.1"/>
    <property type="molecule type" value="Genomic_DNA"/>
</dbReference>
<keyword evidence="4" id="KW-1185">Reference proteome</keyword>
<sequence>MKMISNFATILTVAAALVSASPIISSPDAVAAGNEKRQMYKYCNDDDWNMKSGTILNGWCRADDGTMRPESIDLNQCLGNANGKLVHQPGGGYANSCDTAPGSHSFSSGTTVCTTCTSGDGSRKPTCAAIDDFATVNNGRLSCRG</sequence>
<feature type="domain" description="Cyanovirin-N" evidence="2">
    <location>
        <begin position="47"/>
        <end position="141"/>
    </location>
</feature>
<dbReference type="OrthoDB" id="2947935at2759"/>
<feature type="signal peptide" evidence="1">
    <location>
        <begin position="1"/>
        <end position="20"/>
    </location>
</feature>
<evidence type="ECO:0000313" key="4">
    <source>
        <dbReference type="Proteomes" id="UP000070501"/>
    </source>
</evidence>
<evidence type="ECO:0000256" key="1">
    <source>
        <dbReference type="SAM" id="SignalP"/>
    </source>
</evidence>
<evidence type="ECO:0000313" key="3">
    <source>
        <dbReference type="EMBL" id="KXJ86553.1"/>
    </source>
</evidence>
<name>A0A136INQ9_9PEZI</name>
<proteinExistence type="predicted"/>
<dbReference type="Proteomes" id="UP000070501">
    <property type="component" value="Unassembled WGS sequence"/>
</dbReference>